<keyword evidence="4" id="KW-1185">Reference proteome</keyword>
<feature type="compositionally biased region" description="Low complexity" evidence="1">
    <location>
        <begin position="133"/>
        <end position="153"/>
    </location>
</feature>
<feature type="region of interest" description="Disordered" evidence="1">
    <location>
        <begin position="29"/>
        <end position="106"/>
    </location>
</feature>
<dbReference type="AlphaFoldDB" id="A0A6A6GGK0"/>
<gene>
    <name evidence="3" type="ORF">BDZ85DRAFT_194958</name>
</gene>
<dbReference type="Pfam" id="PF13259">
    <property type="entry name" value="clamp_Gag1-like"/>
    <property type="match status" value="1"/>
</dbReference>
<dbReference type="InterPro" id="IPR053274">
    <property type="entry name" value="Fluconazole_resistance"/>
</dbReference>
<feature type="compositionally biased region" description="Basic and acidic residues" evidence="1">
    <location>
        <begin position="34"/>
        <end position="53"/>
    </location>
</feature>
<dbReference type="PANTHER" id="PTHR28065:SF1">
    <property type="entry name" value="DUF4050 DOMAIN-CONTAINING PROTEIN"/>
    <property type="match status" value="1"/>
</dbReference>
<sequence length="308" mass="34045">MDRTSNMVEASREARRMLASKVKNDWDYPALPEWRTHTRHPLDPPETIPERDYSSASSTEEASAADIVDCDDDHSKRKHKSTFDTPDSVGHVIALRKENKKRKRAEELEQEMSWNAGLAHFIARRDAWTLSISSRGASSRTSAESSTRSIASSHTPDLDAHASPSPSSPSKTPPPPTEPLPATLTIMIPIPPPLLPNHPIRAKIGTSAYSEIYSKIILQARTPTVPINLSHITKCLVRGWIEEGNWPPKQGVLEPLAGRKRDKGLLAGIGRNGERHPHLSKGVKVFGRVLGLGIGDSNKEKEKEKEAR</sequence>
<organism evidence="3 4">
    <name type="scientific">Elsinoe ampelina</name>
    <dbReference type="NCBI Taxonomy" id="302913"/>
    <lineage>
        <taxon>Eukaryota</taxon>
        <taxon>Fungi</taxon>
        <taxon>Dikarya</taxon>
        <taxon>Ascomycota</taxon>
        <taxon>Pezizomycotina</taxon>
        <taxon>Dothideomycetes</taxon>
        <taxon>Dothideomycetidae</taxon>
        <taxon>Myriangiales</taxon>
        <taxon>Elsinoaceae</taxon>
        <taxon>Elsinoe</taxon>
    </lineage>
</organism>
<protein>
    <recommendedName>
        <fullName evidence="2">Gag1-like clamp domain-containing protein</fullName>
    </recommendedName>
</protein>
<dbReference type="OrthoDB" id="5422958at2759"/>
<feature type="compositionally biased region" description="Low complexity" evidence="1">
    <location>
        <begin position="54"/>
        <end position="65"/>
    </location>
</feature>
<dbReference type="EMBL" id="ML992504">
    <property type="protein sequence ID" value="KAF2224808.1"/>
    <property type="molecule type" value="Genomic_DNA"/>
</dbReference>
<evidence type="ECO:0000259" key="2">
    <source>
        <dbReference type="Pfam" id="PF13259"/>
    </source>
</evidence>
<feature type="domain" description="Gag1-like clamp" evidence="2">
    <location>
        <begin position="81"/>
        <end position="247"/>
    </location>
</feature>
<dbReference type="PANTHER" id="PTHR28065">
    <property type="entry name" value="FREQUENIN"/>
    <property type="match status" value="1"/>
</dbReference>
<evidence type="ECO:0000313" key="3">
    <source>
        <dbReference type="EMBL" id="KAF2224808.1"/>
    </source>
</evidence>
<name>A0A6A6GGK0_9PEZI</name>
<evidence type="ECO:0000256" key="1">
    <source>
        <dbReference type="SAM" id="MobiDB-lite"/>
    </source>
</evidence>
<feature type="region of interest" description="Disordered" evidence="1">
    <location>
        <begin position="133"/>
        <end position="184"/>
    </location>
</feature>
<accession>A0A6A6GGK0</accession>
<dbReference type="InterPro" id="IPR025124">
    <property type="entry name" value="Gag1-like_clamp"/>
</dbReference>
<dbReference type="Proteomes" id="UP000799538">
    <property type="component" value="Unassembled WGS sequence"/>
</dbReference>
<reference evidence="4" key="1">
    <citation type="journal article" date="2020" name="Stud. Mycol.">
        <title>101 Dothideomycetes genomes: A test case for predicting lifestyles and emergence of pathogens.</title>
        <authorList>
            <person name="Haridas S."/>
            <person name="Albert R."/>
            <person name="Binder M."/>
            <person name="Bloem J."/>
            <person name="LaButti K."/>
            <person name="Salamov A."/>
            <person name="Andreopoulos B."/>
            <person name="Baker S."/>
            <person name="Barry K."/>
            <person name="Bills G."/>
            <person name="Bluhm B."/>
            <person name="Cannon C."/>
            <person name="Castanera R."/>
            <person name="Culley D."/>
            <person name="Daum C."/>
            <person name="Ezra D."/>
            <person name="Gonzalez J."/>
            <person name="Henrissat B."/>
            <person name="Kuo A."/>
            <person name="Liang C."/>
            <person name="Lipzen A."/>
            <person name="Lutzoni F."/>
            <person name="Magnuson J."/>
            <person name="Mondo S."/>
            <person name="Nolan M."/>
            <person name="Ohm R."/>
            <person name="Pangilinan J."/>
            <person name="Park H.-J."/>
            <person name="Ramirez L."/>
            <person name="Alfaro M."/>
            <person name="Sun H."/>
            <person name="Tritt A."/>
            <person name="Yoshinaga Y."/>
            <person name="Zwiers L.-H."/>
            <person name="Turgeon B."/>
            <person name="Goodwin S."/>
            <person name="Spatafora J."/>
            <person name="Crous P."/>
            <person name="Grigoriev I."/>
        </authorList>
    </citation>
    <scope>NUCLEOTIDE SEQUENCE [LARGE SCALE GENOMIC DNA]</scope>
    <source>
        <strain evidence="4">CECT 20119</strain>
    </source>
</reference>
<evidence type="ECO:0000313" key="4">
    <source>
        <dbReference type="Proteomes" id="UP000799538"/>
    </source>
</evidence>
<proteinExistence type="predicted"/>